<feature type="non-terminal residue" evidence="1">
    <location>
        <position position="124"/>
    </location>
</feature>
<reference evidence="1" key="1">
    <citation type="submission" date="2021-02" db="EMBL/GenBank/DDBJ databases">
        <authorList>
            <person name="Nowell W R."/>
        </authorList>
    </citation>
    <scope>NUCLEOTIDE SEQUENCE</scope>
</reference>
<sequence length="124" mass="14645">QRNLQESTNGENSQYIPWTNDEIDRMVKARLDLPVVEKLRQEGYSMALIRKVYEMQLRFKKDDFKTDVDLRVACLILDKQVKLINGNEANILIPQNWLNKFIEDQKKGIVNTEQLEIKKPIEIQ</sequence>
<comment type="caution">
    <text evidence="1">The sequence shown here is derived from an EMBL/GenBank/DDBJ whole genome shotgun (WGS) entry which is preliminary data.</text>
</comment>
<evidence type="ECO:0000313" key="2">
    <source>
        <dbReference type="Proteomes" id="UP000663868"/>
    </source>
</evidence>
<proteinExistence type="predicted"/>
<accession>A0A820NRA6</accession>
<dbReference type="AlphaFoldDB" id="A0A820NRA6"/>
<evidence type="ECO:0000313" key="1">
    <source>
        <dbReference type="EMBL" id="CAF4390461.1"/>
    </source>
</evidence>
<gene>
    <name evidence="1" type="ORF">KXQ929_LOCUS50432</name>
</gene>
<organism evidence="1 2">
    <name type="scientific">Adineta steineri</name>
    <dbReference type="NCBI Taxonomy" id="433720"/>
    <lineage>
        <taxon>Eukaryota</taxon>
        <taxon>Metazoa</taxon>
        <taxon>Spiralia</taxon>
        <taxon>Gnathifera</taxon>
        <taxon>Rotifera</taxon>
        <taxon>Eurotatoria</taxon>
        <taxon>Bdelloidea</taxon>
        <taxon>Adinetida</taxon>
        <taxon>Adinetidae</taxon>
        <taxon>Adineta</taxon>
    </lineage>
</organism>
<dbReference type="EMBL" id="CAJOBB010023106">
    <property type="protein sequence ID" value="CAF4390461.1"/>
    <property type="molecule type" value="Genomic_DNA"/>
</dbReference>
<feature type="non-terminal residue" evidence="1">
    <location>
        <position position="1"/>
    </location>
</feature>
<protein>
    <submittedName>
        <fullName evidence="1">Uncharacterized protein</fullName>
    </submittedName>
</protein>
<dbReference type="Proteomes" id="UP000663868">
    <property type="component" value="Unassembled WGS sequence"/>
</dbReference>
<name>A0A820NRA6_9BILA</name>